<evidence type="ECO:0000313" key="2">
    <source>
        <dbReference type="Proteomes" id="UP001163603"/>
    </source>
</evidence>
<evidence type="ECO:0000313" key="1">
    <source>
        <dbReference type="EMBL" id="KAJ0033986.1"/>
    </source>
</evidence>
<dbReference type="EMBL" id="CM047742">
    <property type="protein sequence ID" value="KAJ0033986.1"/>
    <property type="molecule type" value="Genomic_DNA"/>
</dbReference>
<gene>
    <name evidence="1" type="ORF">Pint_24751</name>
</gene>
<accession>A0ACC0YCQ9</accession>
<reference evidence="2" key="1">
    <citation type="journal article" date="2023" name="G3 (Bethesda)">
        <title>Genome assembly and association tests identify interacting loci associated with vigor, precocity, and sex in interspecific pistachio rootstocks.</title>
        <authorList>
            <person name="Palmer W."/>
            <person name="Jacygrad E."/>
            <person name="Sagayaradj S."/>
            <person name="Cavanaugh K."/>
            <person name="Han R."/>
            <person name="Bertier L."/>
            <person name="Beede B."/>
            <person name="Kafkas S."/>
            <person name="Golino D."/>
            <person name="Preece J."/>
            <person name="Michelmore R."/>
        </authorList>
    </citation>
    <scope>NUCLEOTIDE SEQUENCE [LARGE SCALE GENOMIC DNA]</scope>
</reference>
<proteinExistence type="predicted"/>
<dbReference type="Proteomes" id="UP001163603">
    <property type="component" value="Chromosome 7"/>
</dbReference>
<name>A0ACC0YCQ9_9ROSI</name>
<sequence length="162" mass="18594">MAGMLPGVGVPLRRRTHSHHRQDFSCSRSESPLRERREPSVPVVCTLDETALRARQRLERRLGSLYPASRSSEMQSNIGPGLDLKAYTKDSRLAKKLLGKQWNFKLRRCKSQRNICSVCLEEFQAEQPVTELSCSHKYHSDCLLPWLADHPHCPYCRTPVHS</sequence>
<comment type="caution">
    <text evidence="1">The sequence shown here is derived from an EMBL/GenBank/DDBJ whole genome shotgun (WGS) entry which is preliminary data.</text>
</comment>
<organism evidence="1 2">
    <name type="scientific">Pistacia integerrima</name>
    <dbReference type="NCBI Taxonomy" id="434235"/>
    <lineage>
        <taxon>Eukaryota</taxon>
        <taxon>Viridiplantae</taxon>
        <taxon>Streptophyta</taxon>
        <taxon>Embryophyta</taxon>
        <taxon>Tracheophyta</taxon>
        <taxon>Spermatophyta</taxon>
        <taxon>Magnoliopsida</taxon>
        <taxon>eudicotyledons</taxon>
        <taxon>Gunneridae</taxon>
        <taxon>Pentapetalae</taxon>
        <taxon>rosids</taxon>
        <taxon>malvids</taxon>
        <taxon>Sapindales</taxon>
        <taxon>Anacardiaceae</taxon>
        <taxon>Pistacia</taxon>
    </lineage>
</organism>
<protein>
    <submittedName>
        <fullName evidence="1">Uncharacterized protein</fullName>
    </submittedName>
</protein>
<keyword evidence="2" id="KW-1185">Reference proteome</keyword>